<dbReference type="SUPFAM" id="SSF52743">
    <property type="entry name" value="Subtilisin-like"/>
    <property type="match status" value="1"/>
</dbReference>
<dbReference type="InterPro" id="IPR002884">
    <property type="entry name" value="P_dom"/>
</dbReference>
<dbReference type="PROSITE" id="PS00137">
    <property type="entry name" value="SUBTILASE_HIS"/>
    <property type="match status" value="1"/>
</dbReference>
<dbReference type="InterPro" id="IPR008979">
    <property type="entry name" value="Galactose-bd-like_sf"/>
</dbReference>
<dbReference type="GO" id="GO:0007323">
    <property type="term" value="P:peptide pheromone maturation"/>
    <property type="evidence" value="ECO:0007669"/>
    <property type="project" value="UniProtKB-ARBA"/>
</dbReference>
<dbReference type="InterPro" id="IPR015500">
    <property type="entry name" value="Peptidase_S8_subtilisin-rel"/>
</dbReference>
<evidence type="ECO:0000256" key="8">
    <source>
        <dbReference type="ARBA" id="ARBA00022837"/>
    </source>
</evidence>
<evidence type="ECO:0000256" key="4">
    <source>
        <dbReference type="ARBA" id="ARBA00022692"/>
    </source>
</evidence>
<dbReference type="PROSITE" id="PS00138">
    <property type="entry name" value="SUBTILASE_SER"/>
    <property type="match status" value="1"/>
</dbReference>
<dbReference type="GO" id="GO:0000139">
    <property type="term" value="C:Golgi membrane"/>
    <property type="evidence" value="ECO:0007669"/>
    <property type="project" value="TreeGrafter"/>
</dbReference>
<dbReference type="FunFam" id="3.40.50.200:FF:000005">
    <property type="entry name" value="Proprotein convertase subtilisin/kexin type 7"/>
    <property type="match status" value="1"/>
</dbReference>
<feature type="transmembrane region" description="Helical" evidence="16">
    <location>
        <begin position="1049"/>
        <end position="1069"/>
    </location>
</feature>
<keyword evidence="10 16" id="KW-0472">Membrane</keyword>
<sequence>MQTRPPPIVDGSPVGLDVPLDLDECEFSSPGSSFISLEDSTEGDEHIPAIADVAPPVQAGRVFTFRHSKQVAPAADVQPVVIQLVINQSPQSVQEVLQKLTELGFINVESSSTPTINDLSKSSLHEIFSNPWNPTATADENFSNRVVQTWGREFSAINPTLSEQQHFDILKDYELIKEEEEDSSPSTVAPEECTLANFKPSTSVRPSSSMSLPLLLPTDTRRTERPRLWNTRQKGRHAPLSPFATLVLWIFVCLPLFVALLCMLSDISDSVETSFQQPAHRPYEGFYYRWMKAMVGGIYTVFFPVVDQEVNMPAVLQAVRFLALASVLGLVADHANAARPPTRRYHDTHRYYALEHVPGAESASLQEVAQALGVEVVEQAGELDDVWLVRVPKAREGVVERDGGDPVIAAFSELQKRAALPLSSRSQESLLAKRVVSSVSYLEAQTPQWLVKRAPPLVQPGSSMDVAKRLGLKDPLFGEQWHLINDEHPEHMMNTTPVWDMGFTGKGILTSFLDDGLDFDSEDLKDAFDAENSYDFNDHVDLPRPVTELDHHGTRCAGQVAARRNDVCGVGIAYDAKAAAVRILGGPITTVDEAAALNYGFKNVSIYSCSWGPRDDGMTMEGPNYLIRKAVVKGINEGRDGKGSVFVFASGNGGIGEDQCNYDGYTNSIYSVTVSAIDHTGKKPAYSEACAANMIAAYSSGSQKYIVTTDVGKNRCARTHGGTSAAAPNAVGVFALALQARPDLTWRDIQHLCVETARKVNPEDPDWEKTASGRLYSYKYGYGALDAYAYVKAAQSWKLVKPQAWIHTKTVVVNNGTLTSLGHKKYSYEGGEAIGMGVYEQKMTITQEMMKENNLETLEHVDVRVWIEHSRRGDVKVEIVSPNGITSVLAGTRAYDDADTGFPGWRFMTIKHWGENPVGEWTLKVTDKGNPGPDHTGKFLGWNMALWGSAIDPAKAQKFVEPVEDNALPPNNIPDRPVIHDPAPTSTTVHAKPTDRLPTDHGKVTGDDSHPAFPTGTPSKSKPQQDEVDKDSEETWYGELTNMAKTHKWTFAALGAGLVCFISALIVLWRRRVARKKMEEYTSLAADDIHMDSVAQNDVLAGGAGPRSTRSVRFVDEAEDEDASPRASMERRSSEEDHTIVPPNPQTLGFHSSFLDDDEPSPGLSPNYRDHPEMFTHVSLRSPTEIPPASSHPTGGFGSFPDPRP</sequence>
<dbReference type="OrthoDB" id="300641at2759"/>
<dbReference type="Pfam" id="PF00082">
    <property type="entry name" value="Peptidase_S8"/>
    <property type="match status" value="1"/>
</dbReference>
<evidence type="ECO:0000256" key="5">
    <source>
        <dbReference type="ARBA" id="ARBA00022729"/>
    </source>
</evidence>
<keyword evidence="5" id="KW-0732">Signal</keyword>
<dbReference type="Gene3D" id="2.60.120.260">
    <property type="entry name" value="Galactose-binding domain-like"/>
    <property type="match status" value="1"/>
</dbReference>
<name>A0A8H7XSK0_PSICU</name>
<dbReference type="PANTHER" id="PTHR42884:SF14">
    <property type="entry name" value="NEUROENDOCRINE CONVERTASE 1"/>
    <property type="match status" value="1"/>
</dbReference>
<evidence type="ECO:0000256" key="1">
    <source>
        <dbReference type="ARBA" id="ARBA00004370"/>
    </source>
</evidence>
<dbReference type="GO" id="GO:0004252">
    <property type="term" value="F:serine-type endopeptidase activity"/>
    <property type="evidence" value="ECO:0007669"/>
    <property type="project" value="UniProtKB-UniRule"/>
</dbReference>
<protein>
    <recommendedName>
        <fullName evidence="17">P/Homo B domain-containing protein</fullName>
    </recommendedName>
</protein>
<dbReference type="SUPFAM" id="SSF49785">
    <property type="entry name" value="Galactose-binding domain-like"/>
    <property type="match status" value="1"/>
</dbReference>
<keyword evidence="11" id="KW-0865">Zymogen</keyword>
<feature type="active site" description="Charge relay system" evidence="13 14">
    <location>
        <position position="552"/>
    </location>
</feature>
<feature type="domain" description="P/Homo B" evidence="17">
    <location>
        <begin position="800"/>
        <end position="952"/>
    </location>
</feature>
<dbReference type="PANTHER" id="PTHR42884">
    <property type="entry name" value="PROPROTEIN CONVERTASE SUBTILISIN/KEXIN-RELATED"/>
    <property type="match status" value="1"/>
</dbReference>
<keyword evidence="12" id="KW-0325">Glycoprotein</keyword>
<dbReference type="PRINTS" id="PR00723">
    <property type="entry name" value="SUBTILISIN"/>
</dbReference>
<keyword evidence="9 16" id="KW-1133">Transmembrane helix</keyword>
<dbReference type="GO" id="GO:0016485">
    <property type="term" value="P:protein processing"/>
    <property type="evidence" value="ECO:0007669"/>
    <property type="project" value="TreeGrafter"/>
</dbReference>
<evidence type="ECO:0000313" key="18">
    <source>
        <dbReference type="EMBL" id="KAG5166781.1"/>
    </source>
</evidence>
<dbReference type="InterPro" id="IPR034182">
    <property type="entry name" value="Kexin/furin"/>
</dbReference>
<proteinExistence type="inferred from homology"/>
<evidence type="ECO:0000256" key="14">
    <source>
        <dbReference type="PROSITE-ProRule" id="PRU01240"/>
    </source>
</evidence>
<dbReference type="InterPro" id="IPR022398">
    <property type="entry name" value="Peptidase_S8_His-AS"/>
</dbReference>
<comment type="caution">
    <text evidence="18">The sequence shown here is derived from an EMBL/GenBank/DDBJ whole genome shotgun (WGS) entry which is preliminary data.</text>
</comment>
<dbReference type="GO" id="GO:0005802">
    <property type="term" value="C:trans-Golgi network"/>
    <property type="evidence" value="ECO:0007669"/>
    <property type="project" value="TreeGrafter"/>
</dbReference>
<evidence type="ECO:0000259" key="17">
    <source>
        <dbReference type="PROSITE" id="PS51829"/>
    </source>
</evidence>
<feature type="transmembrane region" description="Helical" evidence="16">
    <location>
        <begin position="243"/>
        <end position="267"/>
    </location>
</feature>
<evidence type="ECO:0000256" key="6">
    <source>
        <dbReference type="ARBA" id="ARBA00022801"/>
    </source>
</evidence>
<keyword evidence="4 16" id="KW-0812">Transmembrane</keyword>
<dbReference type="AlphaFoldDB" id="A0A8H7XSK0"/>
<dbReference type="Gene3D" id="3.40.50.200">
    <property type="entry name" value="Peptidase S8/S53 domain"/>
    <property type="match status" value="1"/>
</dbReference>
<evidence type="ECO:0000256" key="3">
    <source>
        <dbReference type="ARBA" id="ARBA00022670"/>
    </source>
</evidence>
<dbReference type="InterPro" id="IPR023827">
    <property type="entry name" value="Peptidase_S8_Asp-AS"/>
</dbReference>
<evidence type="ECO:0000256" key="16">
    <source>
        <dbReference type="SAM" id="Phobius"/>
    </source>
</evidence>
<keyword evidence="7 14" id="KW-0720">Serine protease</keyword>
<organism evidence="18">
    <name type="scientific">Psilocybe cubensis</name>
    <name type="common">Psychedelic mushroom</name>
    <name type="synonym">Stropharia cubensis</name>
    <dbReference type="NCBI Taxonomy" id="181762"/>
    <lineage>
        <taxon>Eukaryota</taxon>
        <taxon>Fungi</taxon>
        <taxon>Dikarya</taxon>
        <taxon>Basidiomycota</taxon>
        <taxon>Agaricomycotina</taxon>
        <taxon>Agaricomycetes</taxon>
        <taxon>Agaricomycetidae</taxon>
        <taxon>Agaricales</taxon>
        <taxon>Agaricineae</taxon>
        <taxon>Strophariaceae</taxon>
        <taxon>Psilocybe</taxon>
    </lineage>
</organism>
<feature type="compositionally biased region" description="Basic and acidic residues" evidence="15">
    <location>
        <begin position="992"/>
        <end position="1010"/>
    </location>
</feature>
<dbReference type="InterPro" id="IPR000209">
    <property type="entry name" value="Peptidase_S8/S53_dom"/>
</dbReference>
<feature type="active site" description="Charge relay system" evidence="13 14">
    <location>
        <position position="724"/>
    </location>
</feature>
<accession>A0A8H7XSK0</accession>
<gene>
    <name evidence="18" type="ORF">JR316_008871</name>
</gene>
<dbReference type="Pfam" id="PF01483">
    <property type="entry name" value="P_proprotein"/>
    <property type="match status" value="1"/>
</dbReference>
<keyword evidence="6 14" id="KW-0378">Hydrolase</keyword>
<evidence type="ECO:0000256" key="7">
    <source>
        <dbReference type="ARBA" id="ARBA00022825"/>
    </source>
</evidence>
<comment type="subcellular location">
    <subcellularLocation>
        <location evidence="1">Membrane</location>
    </subcellularLocation>
</comment>
<evidence type="ECO:0000256" key="15">
    <source>
        <dbReference type="SAM" id="MobiDB-lite"/>
    </source>
</evidence>
<dbReference type="PROSITE" id="PS51829">
    <property type="entry name" value="P_HOMO_B"/>
    <property type="match status" value="1"/>
</dbReference>
<dbReference type="PROSITE" id="PS51892">
    <property type="entry name" value="SUBTILASE"/>
    <property type="match status" value="1"/>
</dbReference>
<reference evidence="18" key="1">
    <citation type="submission" date="2021-02" db="EMBL/GenBank/DDBJ databases">
        <title>Psilocybe cubensis genome.</title>
        <authorList>
            <person name="Mckernan K.J."/>
            <person name="Crawford S."/>
            <person name="Trippe A."/>
            <person name="Kane L.T."/>
            <person name="Mclaughlin S."/>
        </authorList>
    </citation>
    <scope>NUCLEOTIDE SEQUENCE [LARGE SCALE GENOMIC DNA]</scope>
    <source>
        <strain evidence="18">MGC-MH-2018</strain>
    </source>
</reference>
<keyword evidence="8" id="KW-0106">Calcium</keyword>
<evidence type="ECO:0000256" key="9">
    <source>
        <dbReference type="ARBA" id="ARBA00022989"/>
    </source>
</evidence>
<evidence type="ECO:0000256" key="13">
    <source>
        <dbReference type="PIRSR" id="PIRSR615500-1"/>
    </source>
</evidence>
<dbReference type="CDD" id="cd04059">
    <property type="entry name" value="Peptidases_S8_Protein_convertases_Kexins_Furin-like"/>
    <property type="match status" value="1"/>
</dbReference>
<feature type="region of interest" description="Disordered" evidence="15">
    <location>
        <begin position="966"/>
        <end position="1033"/>
    </location>
</feature>
<evidence type="ECO:0000256" key="12">
    <source>
        <dbReference type="ARBA" id="ARBA00023180"/>
    </source>
</evidence>
<evidence type="ECO:0000256" key="2">
    <source>
        <dbReference type="ARBA" id="ARBA00005325"/>
    </source>
</evidence>
<keyword evidence="3 14" id="KW-0645">Protease</keyword>
<feature type="active site" description="Charge relay system" evidence="13 14">
    <location>
        <position position="514"/>
    </location>
</feature>
<dbReference type="EMBL" id="JAFIQS010000008">
    <property type="protein sequence ID" value="KAG5166781.1"/>
    <property type="molecule type" value="Genomic_DNA"/>
</dbReference>
<feature type="region of interest" description="Disordered" evidence="15">
    <location>
        <begin position="1099"/>
        <end position="1205"/>
    </location>
</feature>
<feature type="compositionally biased region" description="Basic and acidic residues" evidence="15">
    <location>
        <begin position="1128"/>
        <end position="1139"/>
    </location>
</feature>
<dbReference type="PROSITE" id="PS00136">
    <property type="entry name" value="SUBTILASE_ASP"/>
    <property type="match status" value="1"/>
</dbReference>
<feature type="transmembrane region" description="Helical" evidence="16">
    <location>
        <begin position="287"/>
        <end position="306"/>
    </location>
</feature>
<dbReference type="FunFam" id="2.60.120.260:FF:000026">
    <property type="entry name" value="proprotein convertase subtilisin/kexin type 7"/>
    <property type="match status" value="1"/>
</dbReference>
<dbReference type="InterPro" id="IPR023828">
    <property type="entry name" value="Peptidase_S8_Ser-AS"/>
</dbReference>
<dbReference type="InterPro" id="IPR036852">
    <property type="entry name" value="Peptidase_S8/S53_dom_sf"/>
</dbReference>
<comment type="similarity">
    <text evidence="2">Belongs to the peptidase S8 family. Furin subfamily.</text>
</comment>
<evidence type="ECO:0000256" key="10">
    <source>
        <dbReference type="ARBA" id="ARBA00023136"/>
    </source>
</evidence>
<evidence type="ECO:0000256" key="11">
    <source>
        <dbReference type="ARBA" id="ARBA00023145"/>
    </source>
</evidence>